<evidence type="ECO:0000256" key="7">
    <source>
        <dbReference type="ARBA" id="ARBA00044273"/>
    </source>
</evidence>
<feature type="transmembrane region" description="Helical" evidence="8">
    <location>
        <begin position="319"/>
        <end position="337"/>
    </location>
</feature>
<dbReference type="InterPro" id="IPR020846">
    <property type="entry name" value="MFS_dom"/>
</dbReference>
<feature type="transmembrane region" description="Helical" evidence="8">
    <location>
        <begin position="349"/>
        <end position="368"/>
    </location>
</feature>
<reference evidence="10" key="1">
    <citation type="submission" date="2016-01" db="EMBL/GenBank/DDBJ databases">
        <authorList>
            <person name="Peeters C."/>
        </authorList>
    </citation>
    <scope>NUCLEOTIDE SEQUENCE [LARGE SCALE GENOMIC DNA]</scope>
    <source>
        <strain evidence="10">LMG 29323</strain>
    </source>
</reference>
<name>A0A158DD30_9BURK</name>
<dbReference type="InterPro" id="IPR011701">
    <property type="entry name" value="MFS"/>
</dbReference>
<keyword evidence="4 8" id="KW-0812">Transmembrane</keyword>
<keyword evidence="6 8" id="KW-0472">Membrane</keyword>
<dbReference type="PANTHER" id="PTHR23501">
    <property type="entry name" value="MAJOR FACILITATOR SUPERFAMILY"/>
    <property type="match status" value="1"/>
</dbReference>
<dbReference type="FunFam" id="1.20.1720.10:FF:000004">
    <property type="entry name" value="EmrB/QacA family drug resistance transporter"/>
    <property type="match status" value="1"/>
</dbReference>
<evidence type="ECO:0000256" key="4">
    <source>
        <dbReference type="ARBA" id="ARBA00022692"/>
    </source>
</evidence>
<dbReference type="Pfam" id="PF07690">
    <property type="entry name" value="MFS_1"/>
    <property type="match status" value="1"/>
</dbReference>
<evidence type="ECO:0000256" key="2">
    <source>
        <dbReference type="ARBA" id="ARBA00022448"/>
    </source>
</evidence>
<feature type="transmembrane region" description="Helical" evidence="8">
    <location>
        <begin position="374"/>
        <end position="398"/>
    </location>
</feature>
<evidence type="ECO:0000313" key="10">
    <source>
        <dbReference type="EMBL" id="SAK92544.1"/>
    </source>
</evidence>
<dbReference type="PROSITE" id="PS00217">
    <property type="entry name" value="SUGAR_TRANSPORT_2"/>
    <property type="match status" value="1"/>
</dbReference>
<evidence type="ECO:0000313" key="11">
    <source>
        <dbReference type="Proteomes" id="UP000054911"/>
    </source>
</evidence>
<feature type="transmembrane region" description="Helical" evidence="8">
    <location>
        <begin position="98"/>
        <end position="117"/>
    </location>
</feature>
<protein>
    <recommendedName>
        <fullName evidence="7">MFS-type drug efflux transporter P55</fullName>
    </recommendedName>
</protein>
<organism evidence="10 11">
    <name type="scientific">Caballeronia pedi</name>
    <dbReference type="NCBI Taxonomy" id="1777141"/>
    <lineage>
        <taxon>Bacteria</taxon>
        <taxon>Pseudomonadati</taxon>
        <taxon>Pseudomonadota</taxon>
        <taxon>Betaproteobacteria</taxon>
        <taxon>Burkholderiales</taxon>
        <taxon>Burkholderiaceae</taxon>
        <taxon>Caballeronia</taxon>
    </lineage>
</organism>
<feature type="transmembrane region" description="Helical" evidence="8">
    <location>
        <begin position="419"/>
        <end position="437"/>
    </location>
</feature>
<feature type="transmembrane region" description="Helical" evidence="8">
    <location>
        <begin position="185"/>
        <end position="207"/>
    </location>
</feature>
<dbReference type="EMBL" id="FCOE02000036">
    <property type="protein sequence ID" value="SAK92544.1"/>
    <property type="molecule type" value="Genomic_DNA"/>
</dbReference>
<dbReference type="PANTHER" id="PTHR23501:SF191">
    <property type="entry name" value="VACUOLAR BASIC AMINO ACID TRANSPORTER 4"/>
    <property type="match status" value="1"/>
</dbReference>
<keyword evidence="3" id="KW-1003">Cell membrane</keyword>
<comment type="subcellular location">
    <subcellularLocation>
        <location evidence="1">Cell membrane</location>
        <topology evidence="1">Multi-pass membrane protein</topology>
    </subcellularLocation>
</comment>
<feature type="transmembrane region" description="Helical" evidence="8">
    <location>
        <begin position="284"/>
        <end position="307"/>
    </location>
</feature>
<dbReference type="PROSITE" id="PS50850">
    <property type="entry name" value="MFS"/>
    <property type="match status" value="1"/>
</dbReference>
<evidence type="ECO:0000256" key="8">
    <source>
        <dbReference type="SAM" id="Phobius"/>
    </source>
</evidence>
<keyword evidence="5 8" id="KW-1133">Transmembrane helix</keyword>
<keyword evidence="2" id="KW-0813">Transport</keyword>
<dbReference type="InterPro" id="IPR036259">
    <property type="entry name" value="MFS_trans_sf"/>
</dbReference>
<dbReference type="GO" id="GO:0022857">
    <property type="term" value="F:transmembrane transporter activity"/>
    <property type="evidence" value="ECO:0007669"/>
    <property type="project" value="InterPro"/>
</dbReference>
<keyword evidence="11" id="KW-1185">Reference proteome</keyword>
<gene>
    <name evidence="10" type="ORF">AWB80_06693</name>
</gene>
<feature type="transmembrane region" description="Helical" evidence="8">
    <location>
        <begin position="243"/>
        <end position="263"/>
    </location>
</feature>
<proteinExistence type="predicted"/>
<feature type="transmembrane region" description="Helical" evidence="8">
    <location>
        <begin position="476"/>
        <end position="497"/>
    </location>
</feature>
<dbReference type="STRING" id="1777141.AWB80_06693"/>
<dbReference type="CDD" id="cd17502">
    <property type="entry name" value="MFS_Azr1_MDR_like"/>
    <property type="match status" value="1"/>
</dbReference>
<evidence type="ECO:0000256" key="5">
    <source>
        <dbReference type="ARBA" id="ARBA00022989"/>
    </source>
</evidence>
<dbReference type="Proteomes" id="UP000054911">
    <property type="component" value="Unassembled WGS sequence"/>
</dbReference>
<dbReference type="GO" id="GO:0005886">
    <property type="term" value="C:plasma membrane"/>
    <property type="evidence" value="ECO:0007669"/>
    <property type="project" value="UniProtKB-SubCell"/>
</dbReference>
<feature type="transmembrane region" description="Helical" evidence="8">
    <location>
        <begin position="67"/>
        <end position="86"/>
    </location>
</feature>
<evidence type="ECO:0000259" key="9">
    <source>
        <dbReference type="PROSITE" id="PS50850"/>
    </source>
</evidence>
<accession>A0A158DD30</accession>
<dbReference type="AlphaFoldDB" id="A0A158DD30"/>
<feature type="transmembrane region" description="Helical" evidence="8">
    <location>
        <begin position="32"/>
        <end position="55"/>
    </location>
</feature>
<sequence length="531" mass="56391">MASLARIVVGCASREACHPKRMSENRKTARPLVIAAVMASMAMVAIEATIVSTAMPQIATQLGGLNLYSWVFSSFLLTQTALTVVFGKLADLYGRKPALLAGIAIFLIGSVLAGFAWSMPAMIVFRLVQGVGAGAILPVALTVVGDLYPARERGKVQGYLASVWAVSAVLGPMVGGLLIRQFSWAWIFWINVPIGILAALLFTLFLHEEKRHDRPAIDLAGAFFFTAAVAALMMALTDAGHASSTRVGVEIAVLVLAIVGFVVQERRAADPMISFRLWSHRPIAASNVATLLAGMAMMGLTTFLPMYVQGVMHRTPVEAGLALTMMMIGWPSGATFTSRAFSRIGLRRLLMVGPVFIPLGALPFVLLGPQSSPVWAGVGSAVLGFGMGITSVSCLILIQEIVQPLERGSATASNLFSRNLGNTLGAAVFGAVQNYGLMHTDGLPPVHADQLKQLLSSVPGDFATNNEIRLVLHHSLHITFTAMFVIALGTVISMLFMPKIEIGRAKETVEKVGAENAAESAAKSAANQAFH</sequence>
<evidence type="ECO:0000256" key="3">
    <source>
        <dbReference type="ARBA" id="ARBA00022475"/>
    </source>
</evidence>
<dbReference type="SUPFAM" id="SSF103473">
    <property type="entry name" value="MFS general substrate transporter"/>
    <property type="match status" value="1"/>
</dbReference>
<dbReference type="InterPro" id="IPR005829">
    <property type="entry name" value="Sugar_transporter_CS"/>
</dbReference>
<feature type="domain" description="Major facilitator superfamily (MFS) profile" evidence="9">
    <location>
        <begin position="33"/>
        <end position="501"/>
    </location>
</feature>
<dbReference type="Gene3D" id="1.20.1250.20">
    <property type="entry name" value="MFS general substrate transporter like domains"/>
    <property type="match status" value="1"/>
</dbReference>
<comment type="caution">
    <text evidence="10">The sequence shown here is derived from an EMBL/GenBank/DDBJ whole genome shotgun (WGS) entry which is preliminary data.</text>
</comment>
<dbReference type="Gene3D" id="1.20.1720.10">
    <property type="entry name" value="Multidrug resistance protein D"/>
    <property type="match status" value="1"/>
</dbReference>
<feature type="transmembrane region" description="Helical" evidence="8">
    <location>
        <begin position="219"/>
        <end position="237"/>
    </location>
</feature>
<evidence type="ECO:0000256" key="6">
    <source>
        <dbReference type="ARBA" id="ARBA00023136"/>
    </source>
</evidence>
<feature type="transmembrane region" description="Helical" evidence="8">
    <location>
        <begin position="159"/>
        <end position="179"/>
    </location>
</feature>
<feature type="transmembrane region" description="Helical" evidence="8">
    <location>
        <begin position="123"/>
        <end position="147"/>
    </location>
</feature>
<evidence type="ECO:0000256" key="1">
    <source>
        <dbReference type="ARBA" id="ARBA00004651"/>
    </source>
</evidence>